<dbReference type="AlphaFoldDB" id="A0A090M078"/>
<feature type="compositionally biased region" description="Acidic residues" evidence="3">
    <location>
        <begin position="196"/>
        <end position="205"/>
    </location>
</feature>
<dbReference type="EMBL" id="CAID01000004">
    <property type="protein sequence ID" value="CEF97581.1"/>
    <property type="molecule type" value="Genomic_DNA"/>
</dbReference>
<gene>
    <name evidence="5" type="ORF">BE221DRAFT_202695</name>
    <name evidence="4" type="ORF">OT_ostta04g02520</name>
</gene>
<evidence type="ECO:0000313" key="6">
    <source>
        <dbReference type="Proteomes" id="UP000009170"/>
    </source>
</evidence>
<keyword evidence="6" id="KW-1185">Reference proteome</keyword>
<dbReference type="Gene3D" id="6.10.250.1710">
    <property type="match status" value="1"/>
</dbReference>
<evidence type="ECO:0000313" key="5">
    <source>
        <dbReference type="EMBL" id="OUS49442.1"/>
    </source>
</evidence>
<dbReference type="PANTHER" id="PTHR22761">
    <property type="entry name" value="CHARGED MULTIVESICULAR BODY PROTEIN"/>
    <property type="match status" value="1"/>
</dbReference>
<dbReference type="GO" id="GO:0005771">
    <property type="term" value="C:multivesicular body"/>
    <property type="evidence" value="ECO:0007669"/>
    <property type="project" value="TreeGrafter"/>
</dbReference>
<dbReference type="OrthoDB" id="3973241at2759"/>
<dbReference type="Gene3D" id="1.10.287.1060">
    <property type="entry name" value="ESAT-6-like"/>
    <property type="match status" value="1"/>
</dbReference>
<dbReference type="Pfam" id="PF03357">
    <property type="entry name" value="Snf7"/>
    <property type="match status" value="1"/>
</dbReference>
<evidence type="ECO:0000256" key="3">
    <source>
        <dbReference type="SAM" id="MobiDB-lite"/>
    </source>
</evidence>
<organism evidence="4 6">
    <name type="scientific">Ostreococcus tauri</name>
    <name type="common">Marine green alga</name>
    <dbReference type="NCBI Taxonomy" id="70448"/>
    <lineage>
        <taxon>Eukaryota</taxon>
        <taxon>Viridiplantae</taxon>
        <taxon>Chlorophyta</taxon>
        <taxon>Mamiellophyceae</taxon>
        <taxon>Mamiellales</taxon>
        <taxon>Bathycoccaceae</taxon>
        <taxon>Ostreococcus</taxon>
    </lineage>
</organism>
<accession>A0A090M078</accession>
<dbReference type="InParanoid" id="A0A090M078"/>
<dbReference type="STRING" id="70448.A0A090M078"/>
<dbReference type="EMBL" id="KZ155771">
    <property type="protein sequence ID" value="OUS49442.1"/>
    <property type="molecule type" value="Genomic_DNA"/>
</dbReference>
<accession>A0A1Y5IQQ2</accession>
<evidence type="ECO:0000256" key="2">
    <source>
        <dbReference type="ARBA" id="ARBA00023054"/>
    </source>
</evidence>
<accession>A0A454XLT0</accession>
<sequence>MKRLFGAKRAAAPARTLDATSASIGARCDAIDGKIDALDRELARHRAAIARARPGAAREAAKRRALVILKQRKLYETQREQLYGQRFNVEQMAFANENAKDAVDTVKAMKAAAKELKTQFKAKEFDLGEIDALNDDMADLLDLGREIQESLGRSYDVPDGLDEDDLLEELDALELDMLEEDAALEGGVPSYLQDDALPEAPDEEPVVLPEAGEGKGESETTPAVRDAA</sequence>
<protein>
    <submittedName>
        <fullName evidence="4 5">Snf7</fullName>
    </submittedName>
</protein>
<dbReference type="FunCoup" id="A0A090M078">
    <property type="interactions" value="1930"/>
</dbReference>
<reference evidence="5" key="3">
    <citation type="submission" date="2017-04" db="EMBL/GenBank/DDBJ databases">
        <title>Population genomics of picophytoplankton unveils novel chromosome hypervariability.</title>
        <authorList>
            <consortium name="DOE Joint Genome Institute"/>
            <person name="Blanc-Mathieu R."/>
            <person name="Krasovec M."/>
            <person name="Hebrard M."/>
            <person name="Yau S."/>
            <person name="Desgranges E."/>
            <person name="Martin J."/>
            <person name="Schackwitz W."/>
            <person name="Kuo A."/>
            <person name="Salin G."/>
            <person name="Donnadieu C."/>
            <person name="Desdevises Y."/>
            <person name="Sanchez-Ferandin S."/>
            <person name="Moreau H."/>
            <person name="Rivals E."/>
            <person name="Grigoriev I.V."/>
            <person name="Grimsley N."/>
            <person name="Eyre-Walker A."/>
            <person name="Piganeau G."/>
        </authorList>
    </citation>
    <scope>NUCLEOTIDE SEQUENCE [LARGE SCALE GENOMIC DNA]</scope>
    <source>
        <strain evidence="5">RCC 1115</strain>
    </source>
</reference>
<comment type="similarity">
    <text evidence="1">Belongs to the SNF7 family.</text>
</comment>
<dbReference type="InterPro" id="IPR005024">
    <property type="entry name" value="Snf7_fam"/>
</dbReference>
<feature type="region of interest" description="Disordered" evidence="3">
    <location>
        <begin position="184"/>
        <end position="228"/>
    </location>
</feature>
<dbReference type="Proteomes" id="UP000195557">
    <property type="component" value="Unassembled WGS sequence"/>
</dbReference>
<reference evidence="4 6" key="1">
    <citation type="journal article" date="2006" name="Proc. Natl. Acad. Sci. U.S.A.">
        <title>Genome analysis of the smallest free-living eukaryote Ostreococcus tauri unveils many unique features.</title>
        <authorList>
            <person name="Derelle E."/>
            <person name="Ferraz C."/>
            <person name="Rombauts S."/>
            <person name="Rouze P."/>
            <person name="Worden A.Z."/>
            <person name="Robbens S."/>
            <person name="Partensky F."/>
            <person name="Degroeve S."/>
            <person name="Echeynie S."/>
            <person name="Cooke R."/>
            <person name="Saeys Y."/>
            <person name="Wuyts J."/>
            <person name="Jabbari K."/>
            <person name="Bowler C."/>
            <person name="Panaud O."/>
            <person name="Piegu B."/>
            <person name="Ball S.G."/>
            <person name="Ral J.-P."/>
            <person name="Bouget F.-Y."/>
            <person name="Piganeau G."/>
            <person name="De Baets B."/>
            <person name="Picard A."/>
            <person name="Delseny M."/>
            <person name="Demaille J."/>
            <person name="Van de Peer Y."/>
            <person name="Moreau H."/>
        </authorList>
    </citation>
    <scope>NUCLEOTIDE SEQUENCE [LARGE SCALE GENOMIC DNA]</scope>
    <source>
        <strain evidence="4 6">OTTH0595</strain>
    </source>
</reference>
<dbReference type="GO" id="GO:0006900">
    <property type="term" value="P:vesicle budding from membrane"/>
    <property type="evidence" value="ECO:0007669"/>
    <property type="project" value="TreeGrafter"/>
</dbReference>
<evidence type="ECO:0000313" key="4">
    <source>
        <dbReference type="EMBL" id="CEF97581.1"/>
    </source>
</evidence>
<dbReference type="Proteomes" id="UP000009170">
    <property type="component" value="Unassembled WGS sequence"/>
</dbReference>
<keyword evidence="2" id="KW-0175">Coiled coil</keyword>
<evidence type="ECO:0000256" key="1">
    <source>
        <dbReference type="ARBA" id="ARBA00006190"/>
    </source>
</evidence>
<reference evidence="4" key="2">
    <citation type="journal article" date="2014" name="BMC Genomics">
        <title>An improved genome of the model marine alga Ostreococcus tauri unfolds by assessing Illumina de novo assemblies.</title>
        <authorList>
            <person name="Blanc-Mathieu R."/>
            <person name="Verhelst B."/>
            <person name="Derelle E."/>
            <person name="Rombauts S."/>
            <person name="Bouget F.Y."/>
            <person name="Carre I."/>
            <person name="Chateau A."/>
            <person name="Eyre-Walker A."/>
            <person name="Grimsley N."/>
            <person name="Moreau H."/>
            <person name="Piegu B."/>
            <person name="Rivals E."/>
            <person name="Schackwitz W."/>
            <person name="Van de Peer Y."/>
            <person name="Piganeau G."/>
        </authorList>
    </citation>
    <scope>NUCLEOTIDE SEQUENCE</scope>
    <source>
        <strain evidence="4">RCC4221</strain>
    </source>
</reference>
<dbReference type="PANTHER" id="PTHR22761:SF12">
    <property type="entry name" value="CHARGED MULTIVESICULAR BODY PROTEIN 5"/>
    <property type="match status" value="1"/>
</dbReference>
<proteinExistence type="inferred from homology"/>
<dbReference type="GO" id="GO:0032511">
    <property type="term" value="P:late endosome to vacuole transport via multivesicular body sorting pathway"/>
    <property type="evidence" value="ECO:0007669"/>
    <property type="project" value="TreeGrafter"/>
</dbReference>
<name>A0A090M078_OSTTA</name>